<dbReference type="RefSeq" id="WP_200391771.1">
    <property type="nucleotide sequence ID" value="NZ_JBHUJA010000069.1"/>
</dbReference>
<accession>A0A934VMU7</accession>
<keyword evidence="2" id="KW-1185">Reference proteome</keyword>
<dbReference type="EMBL" id="JAENIO010000022">
    <property type="protein sequence ID" value="MBK1834335.1"/>
    <property type="molecule type" value="Genomic_DNA"/>
</dbReference>
<protein>
    <submittedName>
        <fullName evidence="1">Uncharacterized protein</fullName>
    </submittedName>
</protein>
<organism evidence="1 2">
    <name type="scientific">Roseibacillus ishigakijimensis</name>
    <dbReference type="NCBI Taxonomy" id="454146"/>
    <lineage>
        <taxon>Bacteria</taxon>
        <taxon>Pseudomonadati</taxon>
        <taxon>Verrucomicrobiota</taxon>
        <taxon>Verrucomicrobiia</taxon>
        <taxon>Verrucomicrobiales</taxon>
        <taxon>Verrucomicrobiaceae</taxon>
        <taxon>Roseibacillus</taxon>
    </lineage>
</organism>
<comment type="caution">
    <text evidence="1">The sequence shown here is derived from an EMBL/GenBank/DDBJ whole genome shotgun (WGS) entry which is preliminary data.</text>
</comment>
<evidence type="ECO:0000313" key="1">
    <source>
        <dbReference type="EMBL" id="MBK1834335.1"/>
    </source>
</evidence>
<name>A0A934VMU7_9BACT</name>
<proteinExistence type="predicted"/>
<reference evidence="1" key="1">
    <citation type="submission" date="2021-01" db="EMBL/GenBank/DDBJ databases">
        <title>Modified the classification status of verrucomicrobia.</title>
        <authorList>
            <person name="Feng X."/>
        </authorList>
    </citation>
    <scope>NUCLEOTIDE SEQUENCE</scope>
    <source>
        <strain evidence="1">KCTC 12986</strain>
    </source>
</reference>
<dbReference type="Proteomes" id="UP000604083">
    <property type="component" value="Unassembled WGS sequence"/>
</dbReference>
<evidence type="ECO:0000313" key="2">
    <source>
        <dbReference type="Proteomes" id="UP000604083"/>
    </source>
</evidence>
<gene>
    <name evidence="1" type="ORF">JIN78_09715</name>
</gene>
<dbReference type="AlphaFoldDB" id="A0A934VMU7"/>
<sequence length="189" mass="20094">MAIGQGIVYLFPGEIDFYQGEFLLGQGDFHFSPSNKSLVEGDKGFSPTESGRDLVELSSQGLALGWSMKPLWGIGKGARACRWKKSSGKAWCTGVSWVDDAAAAFVIIEGSCENDYWCGEITVLLGRGPGNNPRALPWAGLVWDAPLGLWVGLGTPELRWDGAGGFGVLLNDVGSGADGASALLFFEVF</sequence>